<accession>A0ACB7X2T5</accession>
<organism evidence="1 2">
    <name type="scientific">Vaccinium darrowii</name>
    <dbReference type="NCBI Taxonomy" id="229202"/>
    <lineage>
        <taxon>Eukaryota</taxon>
        <taxon>Viridiplantae</taxon>
        <taxon>Streptophyta</taxon>
        <taxon>Embryophyta</taxon>
        <taxon>Tracheophyta</taxon>
        <taxon>Spermatophyta</taxon>
        <taxon>Magnoliopsida</taxon>
        <taxon>eudicotyledons</taxon>
        <taxon>Gunneridae</taxon>
        <taxon>Pentapetalae</taxon>
        <taxon>asterids</taxon>
        <taxon>Ericales</taxon>
        <taxon>Ericaceae</taxon>
        <taxon>Vaccinioideae</taxon>
        <taxon>Vaccinieae</taxon>
        <taxon>Vaccinium</taxon>
    </lineage>
</organism>
<sequence length="161" mass="18243">MELDASKWQSQKENGCYNCGFANKTDVAKHVAPEKDVKSKSKPFESYQRRTTVVVRRKIFLDVVCDALAEYKHVDPNQRADLLLACRIREKKESVTMLLCETSGCGKSTLSALLPRPSLNSDQNPQICIVWDFPYDFAGLQFDFAKAFRDLNDPPTTASHH</sequence>
<evidence type="ECO:0000313" key="2">
    <source>
        <dbReference type="Proteomes" id="UP000828048"/>
    </source>
</evidence>
<keyword evidence="2" id="KW-1185">Reference proteome</keyword>
<protein>
    <submittedName>
        <fullName evidence="1">Uncharacterized protein</fullName>
    </submittedName>
</protein>
<evidence type="ECO:0000313" key="1">
    <source>
        <dbReference type="EMBL" id="KAH7835077.1"/>
    </source>
</evidence>
<reference evidence="1 2" key="1">
    <citation type="journal article" date="2021" name="Hortic Res">
        <title>High-quality reference genome and annotation aids understanding of berry development for evergreen blueberry (Vaccinium darrowii).</title>
        <authorList>
            <person name="Yu J."/>
            <person name="Hulse-Kemp A.M."/>
            <person name="Babiker E."/>
            <person name="Staton M."/>
        </authorList>
    </citation>
    <scope>NUCLEOTIDE SEQUENCE [LARGE SCALE GENOMIC DNA]</scope>
    <source>
        <strain evidence="2">cv. NJ 8807/NJ 8810</strain>
        <tissue evidence="1">Young leaf</tissue>
    </source>
</reference>
<proteinExistence type="predicted"/>
<gene>
    <name evidence="1" type="ORF">Vadar_022653</name>
</gene>
<name>A0ACB7X2T5_9ERIC</name>
<dbReference type="EMBL" id="CM037152">
    <property type="protein sequence ID" value="KAH7835077.1"/>
    <property type="molecule type" value="Genomic_DNA"/>
</dbReference>
<comment type="caution">
    <text evidence="1">The sequence shown here is derived from an EMBL/GenBank/DDBJ whole genome shotgun (WGS) entry which is preliminary data.</text>
</comment>
<dbReference type="Proteomes" id="UP000828048">
    <property type="component" value="Chromosome 2"/>
</dbReference>